<protein>
    <submittedName>
        <fullName evidence="4">Uncharacterized protein</fullName>
    </submittedName>
</protein>
<organism evidence="4 5">
    <name type="scientific">Coccomyxa viridis</name>
    <dbReference type="NCBI Taxonomy" id="1274662"/>
    <lineage>
        <taxon>Eukaryota</taxon>
        <taxon>Viridiplantae</taxon>
        <taxon>Chlorophyta</taxon>
        <taxon>core chlorophytes</taxon>
        <taxon>Trebouxiophyceae</taxon>
        <taxon>Trebouxiophyceae incertae sedis</taxon>
        <taxon>Coccomyxaceae</taxon>
        <taxon>Coccomyxa</taxon>
    </lineage>
</organism>
<evidence type="ECO:0000313" key="4">
    <source>
        <dbReference type="EMBL" id="CAK0784020.1"/>
    </source>
</evidence>
<name>A0AAV1ICN2_9CHLO</name>
<dbReference type="InterPro" id="IPR015943">
    <property type="entry name" value="WD40/YVTN_repeat-like_dom_sf"/>
</dbReference>
<dbReference type="PANTHER" id="PTHR46042">
    <property type="entry name" value="DIPHTHINE METHYLTRANSFERASE"/>
    <property type="match status" value="1"/>
</dbReference>
<dbReference type="GO" id="GO:0005737">
    <property type="term" value="C:cytoplasm"/>
    <property type="evidence" value="ECO:0007669"/>
    <property type="project" value="TreeGrafter"/>
</dbReference>
<gene>
    <name evidence="4" type="ORF">CVIRNUC_007223</name>
</gene>
<accession>A0AAV1ICN2</accession>
<evidence type="ECO:0000256" key="1">
    <source>
        <dbReference type="ARBA" id="ARBA00022574"/>
    </source>
</evidence>
<proteinExistence type="predicted"/>
<evidence type="ECO:0000256" key="2">
    <source>
        <dbReference type="ARBA" id="ARBA00022737"/>
    </source>
</evidence>
<evidence type="ECO:0000313" key="5">
    <source>
        <dbReference type="Proteomes" id="UP001314263"/>
    </source>
</evidence>
<dbReference type="GO" id="GO:0017183">
    <property type="term" value="P:protein histidyl modification to diphthamide"/>
    <property type="evidence" value="ECO:0007669"/>
    <property type="project" value="TreeGrafter"/>
</dbReference>
<dbReference type="InterPro" id="IPR052415">
    <property type="entry name" value="Diphthine_MTase"/>
</dbReference>
<dbReference type="GO" id="GO:0061685">
    <property type="term" value="F:diphthine methylesterase activity"/>
    <property type="evidence" value="ECO:0007669"/>
    <property type="project" value="TreeGrafter"/>
</dbReference>
<dbReference type="Gene3D" id="2.130.10.10">
    <property type="entry name" value="YVTN repeat-like/Quinoprotein amine dehydrogenase"/>
    <property type="match status" value="1"/>
</dbReference>
<keyword evidence="5" id="KW-1185">Reference proteome</keyword>
<dbReference type="Proteomes" id="UP001314263">
    <property type="component" value="Unassembled WGS sequence"/>
</dbReference>
<sequence>MPTTLSTIKLPLHTACLAFGPSSQENWLAVGSYELSACRTIRQGRLHILDVADSHADNLLVVELFSHELPGVFDLKWNTAPAGNAELGLALADGSVTIIAPPLSEGCWGQPDTLVVEEGSVATCIDFSPRAGTMVASTASGQLSLLQATESSLVLGETWKAHELEAWCCAFWPSQLWPWGWSLLHTSKLCPGLPGLHRLL</sequence>
<evidence type="ECO:0000256" key="3">
    <source>
        <dbReference type="ARBA" id="ARBA00043952"/>
    </source>
</evidence>
<dbReference type="AlphaFoldDB" id="A0AAV1ICN2"/>
<comment type="pathway">
    <text evidence="3">Protein modification.</text>
</comment>
<comment type="caution">
    <text evidence="4">The sequence shown here is derived from an EMBL/GenBank/DDBJ whole genome shotgun (WGS) entry which is preliminary data.</text>
</comment>
<dbReference type="EMBL" id="CAUYUE010000009">
    <property type="protein sequence ID" value="CAK0784020.1"/>
    <property type="molecule type" value="Genomic_DNA"/>
</dbReference>
<reference evidence="4 5" key="1">
    <citation type="submission" date="2023-10" db="EMBL/GenBank/DDBJ databases">
        <authorList>
            <person name="Maclean D."/>
            <person name="Macfadyen A."/>
        </authorList>
    </citation>
    <scope>NUCLEOTIDE SEQUENCE [LARGE SCALE GENOMIC DNA]</scope>
</reference>
<keyword evidence="2" id="KW-0677">Repeat</keyword>
<dbReference type="PANTHER" id="PTHR46042:SF1">
    <property type="entry name" value="DIPHTHINE METHYLTRANSFERASE"/>
    <property type="match status" value="1"/>
</dbReference>
<keyword evidence="1" id="KW-0853">WD repeat</keyword>
<dbReference type="InterPro" id="IPR036322">
    <property type="entry name" value="WD40_repeat_dom_sf"/>
</dbReference>
<dbReference type="SUPFAM" id="SSF50978">
    <property type="entry name" value="WD40 repeat-like"/>
    <property type="match status" value="1"/>
</dbReference>